<proteinExistence type="predicted"/>
<accession>A0A7J6S6Q7</accession>
<dbReference type="AlphaFoldDB" id="A0A7J6S6Q7"/>
<reference evidence="1 2" key="1">
    <citation type="submission" date="2020-04" db="EMBL/GenBank/DDBJ databases">
        <title>Perkinsus olseni comparative genomics.</title>
        <authorList>
            <person name="Bogema D.R."/>
        </authorList>
    </citation>
    <scope>NUCLEOTIDE SEQUENCE [LARGE SCALE GENOMIC DNA]</scope>
    <source>
        <strain evidence="1 2">ATCC PRA-207</strain>
    </source>
</reference>
<dbReference type="EMBL" id="JABANO010020474">
    <property type="protein sequence ID" value="KAF4728441.1"/>
    <property type="molecule type" value="Genomic_DNA"/>
</dbReference>
<evidence type="ECO:0000313" key="1">
    <source>
        <dbReference type="EMBL" id="KAF4728441.1"/>
    </source>
</evidence>
<dbReference type="Proteomes" id="UP000553632">
    <property type="component" value="Unassembled WGS sequence"/>
</dbReference>
<organism evidence="1 2">
    <name type="scientific">Perkinsus olseni</name>
    <name type="common">Perkinsus atlanticus</name>
    <dbReference type="NCBI Taxonomy" id="32597"/>
    <lineage>
        <taxon>Eukaryota</taxon>
        <taxon>Sar</taxon>
        <taxon>Alveolata</taxon>
        <taxon>Perkinsozoa</taxon>
        <taxon>Perkinsea</taxon>
        <taxon>Perkinsida</taxon>
        <taxon>Perkinsidae</taxon>
        <taxon>Perkinsus</taxon>
    </lineage>
</organism>
<feature type="non-terminal residue" evidence="1">
    <location>
        <position position="1"/>
    </location>
</feature>
<keyword evidence="2" id="KW-1185">Reference proteome</keyword>
<evidence type="ECO:0000313" key="2">
    <source>
        <dbReference type="Proteomes" id="UP000553632"/>
    </source>
</evidence>
<name>A0A7J6S6Q7_PEROL</name>
<gene>
    <name evidence="1" type="ORF">FOZ63_001594</name>
</gene>
<protein>
    <submittedName>
        <fullName evidence="1">Uncharacterized protein</fullName>
    </submittedName>
</protein>
<comment type="caution">
    <text evidence="1">The sequence shown here is derived from an EMBL/GenBank/DDBJ whole genome shotgun (WGS) entry which is preliminary data.</text>
</comment>
<sequence>DIEVPSFMNYPLPTITDRYPLPVHTRYTRPDCQKPFEVNRSSIDAARCDGYYRNEYLHQ</sequence>